<proteinExistence type="predicted"/>
<dbReference type="AlphaFoldDB" id="A0A8J3T115"/>
<protein>
    <submittedName>
        <fullName evidence="2">Uncharacterized protein</fullName>
    </submittedName>
</protein>
<gene>
    <name evidence="2" type="ORF">Pta02_61350</name>
</gene>
<comment type="caution">
    <text evidence="2">The sequence shown here is derived from an EMBL/GenBank/DDBJ whole genome shotgun (WGS) entry which is preliminary data.</text>
</comment>
<dbReference type="RefSeq" id="WP_203878384.1">
    <property type="nucleotide sequence ID" value="NZ_BOOK01000046.1"/>
</dbReference>
<accession>A0A8J3T115</accession>
<dbReference type="Proteomes" id="UP000634476">
    <property type="component" value="Unassembled WGS sequence"/>
</dbReference>
<evidence type="ECO:0000313" key="2">
    <source>
        <dbReference type="EMBL" id="GII04127.1"/>
    </source>
</evidence>
<sequence length="60" mass="6603">MPPRVNAAGLGEGRITQARLGTQYRNWDKPMTITAPKAKPGRGPAVDEFSDILSAPKRRR</sequence>
<evidence type="ECO:0000256" key="1">
    <source>
        <dbReference type="SAM" id="MobiDB-lite"/>
    </source>
</evidence>
<evidence type="ECO:0000313" key="3">
    <source>
        <dbReference type="Proteomes" id="UP000634476"/>
    </source>
</evidence>
<organism evidence="2 3">
    <name type="scientific">Planobispora takensis</name>
    <dbReference type="NCBI Taxonomy" id="1367882"/>
    <lineage>
        <taxon>Bacteria</taxon>
        <taxon>Bacillati</taxon>
        <taxon>Actinomycetota</taxon>
        <taxon>Actinomycetes</taxon>
        <taxon>Streptosporangiales</taxon>
        <taxon>Streptosporangiaceae</taxon>
        <taxon>Planobispora</taxon>
    </lineage>
</organism>
<name>A0A8J3T115_9ACTN</name>
<reference evidence="2" key="1">
    <citation type="submission" date="2021-01" db="EMBL/GenBank/DDBJ databases">
        <title>Whole genome shotgun sequence of Planobispora takensis NBRC 109077.</title>
        <authorList>
            <person name="Komaki H."/>
            <person name="Tamura T."/>
        </authorList>
    </citation>
    <scope>NUCLEOTIDE SEQUENCE</scope>
    <source>
        <strain evidence="2">NBRC 109077</strain>
    </source>
</reference>
<keyword evidence="3" id="KW-1185">Reference proteome</keyword>
<dbReference type="EMBL" id="BOOK01000046">
    <property type="protein sequence ID" value="GII04127.1"/>
    <property type="molecule type" value="Genomic_DNA"/>
</dbReference>
<feature type="region of interest" description="Disordered" evidence="1">
    <location>
        <begin position="33"/>
        <end position="60"/>
    </location>
</feature>